<accession>A0A6J4I1I8</accession>
<sequence length="69" mass="7046">MVRAEAMAVRTVAPSASTAVRSRPILPPASPAGTMVPSAGSGCRHELMIELILLLLAGAPVGDPSARIR</sequence>
<organism evidence="2">
    <name type="scientific">uncultured Acidimicrobiales bacterium</name>
    <dbReference type="NCBI Taxonomy" id="310071"/>
    <lineage>
        <taxon>Bacteria</taxon>
        <taxon>Bacillati</taxon>
        <taxon>Actinomycetota</taxon>
        <taxon>Acidimicrobiia</taxon>
        <taxon>Acidimicrobiales</taxon>
        <taxon>environmental samples</taxon>
    </lineage>
</organism>
<dbReference type="EMBL" id="CADCSY010000074">
    <property type="protein sequence ID" value="CAA9239670.1"/>
    <property type="molecule type" value="Genomic_DNA"/>
</dbReference>
<proteinExistence type="predicted"/>
<evidence type="ECO:0000313" key="2">
    <source>
        <dbReference type="EMBL" id="CAA9239670.1"/>
    </source>
</evidence>
<evidence type="ECO:0000256" key="1">
    <source>
        <dbReference type="SAM" id="MobiDB-lite"/>
    </source>
</evidence>
<dbReference type="AlphaFoldDB" id="A0A6J4I1I8"/>
<reference evidence="2" key="1">
    <citation type="submission" date="2020-02" db="EMBL/GenBank/DDBJ databases">
        <authorList>
            <person name="Meier V. D."/>
        </authorList>
    </citation>
    <scope>NUCLEOTIDE SEQUENCE</scope>
    <source>
        <strain evidence="2">AVDCRST_MAG20</strain>
    </source>
</reference>
<name>A0A6J4I1I8_9ACTN</name>
<gene>
    <name evidence="2" type="ORF">AVDCRST_MAG20-1667</name>
</gene>
<feature type="region of interest" description="Disordered" evidence="1">
    <location>
        <begin position="1"/>
        <end position="37"/>
    </location>
</feature>
<protein>
    <submittedName>
        <fullName evidence="2">Uncharacterized protein</fullName>
    </submittedName>
</protein>